<evidence type="ECO:0000256" key="7">
    <source>
        <dbReference type="ARBA" id="ARBA00023159"/>
    </source>
</evidence>
<evidence type="ECO:0000256" key="4">
    <source>
        <dbReference type="ARBA" id="ARBA00022490"/>
    </source>
</evidence>
<feature type="compositionally biased region" description="Polar residues" evidence="10">
    <location>
        <begin position="405"/>
        <end position="415"/>
    </location>
</feature>
<evidence type="ECO:0000313" key="15">
    <source>
        <dbReference type="Proteomes" id="UP000335636"/>
    </source>
</evidence>
<comment type="caution">
    <text evidence="14">The sequence shown here is derived from an EMBL/GenBank/DDBJ whole genome shotgun (WGS) entry which is preliminary data.</text>
</comment>
<evidence type="ECO:0008006" key="16">
    <source>
        <dbReference type="Google" id="ProtNLM"/>
    </source>
</evidence>
<dbReference type="InterPro" id="IPR024784">
    <property type="entry name" value="TORC_M"/>
</dbReference>
<dbReference type="Pfam" id="PF12886">
    <property type="entry name" value="TORC_C"/>
    <property type="match status" value="1"/>
</dbReference>
<evidence type="ECO:0000256" key="1">
    <source>
        <dbReference type="ARBA" id="ARBA00004123"/>
    </source>
</evidence>
<protein>
    <recommendedName>
        <fullName evidence="16">Transducer of regulated CREB activity N-terminal domain-containing protein</fullName>
    </recommendedName>
</protein>
<dbReference type="Pfam" id="PF12885">
    <property type="entry name" value="TORC_M"/>
    <property type="match status" value="1"/>
</dbReference>
<dbReference type="InterPro" id="IPR024786">
    <property type="entry name" value="TORC"/>
</dbReference>
<evidence type="ECO:0000259" key="12">
    <source>
        <dbReference type="Pfam" id="PF12885"/>
    </source>
</evidence>
<dbReference type="EMBL" id="CABDUW010000688">
    <property type="protein sequence ID" value="VTJ73608.1"/>
    <property type="molecule type" value="Genomic_DNA"/>
</dbReference>
<evidence type="ECO:0000256" key="3">
    <source>
        <dbReference type="ARBA" id="ARBA00007167"/>
    </source>
</evidence>
<dbReference type="GO" id="GO:0051289">
    <property type="term" value="P:protein homotetramerization"/>
    <property type="evidence" value="ECO:0007669"/>
    <property type="project" value="InterPro"/>
</dbReference>
<feature type="domain" description="Transducer of regulated CREB activity C-terminal" evidence="13">
    <location>
        <begin position="544"/>
        <end position="614"/>
    </location>
</feature>
<name>A0A5E4BVF1_MARMO</name>
<dbReference type="PANTHER" id="PTHR13589">
    <property type="entry name" value="CREB-REGULATED TRANSCRIPTION COACTIVATOR"/>
    <property type="match status" value="1"/>
</dbReference>
<feature type="region of interest" description="Disordered" evidence="10">
    <location>
        <begin position="104"/>
        <end position="148"/>
    </location>
</feature>
<dbReference type="Pfam" id="PF12884">
    <property type="entry name" value="TORC_N"/>
    <property type="match status" value="1"/>
</dbReference>
<accession>A0A5E4BVF1</accession>
<evidence type="ECO:0000313" key="14">
    <source>
        <dbReference type="EMBL" id="VTJ73608.1"/>
    </source>
</evidence>
<keyword evidence="5" id="KW-0597">Phosphoprotein</keyword>
<feature type="compositionally biased region" description="Polar residues" evidence="10">
    <location>
        <begin position="371"/>
        <end position="381"/>
    </location>
</feature>
<reference evidence="14" key="1">
    <citation type="submission" date="2019-04" db="EMBL/GenBank/DDBJ databases">
        <authorList>
            <person name="Alioto T."/>
            <person name="Alioto T."/>
        </authorList>
    </citation>
    <scope>NUCLEOTIDE SEQUENCE [LARGE SCALE GENOMIC DNA]</scope>
</reference>
<dbReference type="PANTHER" id="PTHR13589:SF4">
    <property type="entry name" value="CREB-REGULATED TRANSCRIPTION COACTIVATOR 3"/>
    <property type="match status" value="1"/>
</dbReference>
<evidence type="ECO:0000259" key="11">
    <source>
        <dbReference type="Pfam" id="PF12884"/>
    </source>
</evidence>
<dbReference type="Proteomes" id="UP000335636">
    <property type="component" value="Unassembled WGS sequence"/>
</dbReference>
<evidence type="ECO:0000256" key="10">
    <source>
        <dbReference type="SAM" id="MobiDB-lite"/>
    </source>
</evidence>
<keyword evidence="9" id="KW-0539">Nucleus</keyword>
<evidence type="ECO:0000256" key="6">
    <source>
        <dbReference type="ARBA" id="ARBA00023015"/>
    </source>
</evidence>
<dbReference type="GO" id="GO:0005737">
    <property type="term" value="C:cytoplasm"/>
    <property type="evidence" value="ECO:0007669"/>
    <property type="project" value="UniProtKB-SubCell"/>
</dbReference>
<keyword evidence="4" id="KW-0963">Cytoplasm</keyword>
<evidence type="ECO:0000256" key="8">
    <source>
        <dbReference type="ARBA" id="ARBA00023163"/>
    </source>
</evidence>
<feature type="compositionally biased region" description="Polar residues" evidence="10">
    <location>
        <begin position="119"/>
        <end position="132"/>
    </location>
</feature>
<evidence type="ECO:0000259" key="13">
    <source>
        <dbReference type="Pfam" id="PF12886"/>
    </source>
</evidence>
<dbReference type="InterPro" id="IPR024785">
    <property type="entry name" value="TORC_C"/>
</dbReference>
<sequence>MAASPGSGSANPRKFSEKIALHTQRQAEETRAFEQLMTDLTLSRVQFQKLQQLRLTQYHGGSLPNVSQLRSSASEFQPSFHQVDNIRGTRHHGLVERPARNRFHPLHRRSGDKPGRQFDGSTFGANYSSQPLDESWPRQQPPWKEEKHPGFRLTSALNRTNSDSALHTSALSTKPQDPYGGGGQSAWPAPYMGFCDGENDGHREVASFPGPLKEENLLNVPKPLPKQLWETKEIQSLSGRPRSCDVGGGNAFPHNGQNIGLSPFLGTLNTGGSLPDLTNLHYSVPLPASLDTSDNLFGSMSVGNSVGNLPAAMTHLGIRSSSGLQSSRSNPSIQATLNKIALSSSLNSHPQTSVANASALHPSLRLFSLSNPSLPTTNLSGPSRRRQPPVSPLTLSPGPEAHQGFSRQLSSTSPLNPYPASQMVSSERSPLSFLPTEAQAQVSPPPPYPTPQELTQPLLQQPHTQEPPAQQPQAASSLPQSDFQLLTSQGSSLTNFFPDVGFDQQSVRPGSAFPQQLLSCSCGGVLLRDLRVVALLRLSIVGRLAEDSSTSLFKDLSSALAGMPEVSLNVDTPFPLEEELQIEPLSLDGLSMLSDSSMGLLDPSVEETFRADRL</sequence>
<dbReference type="AlphaFoldDB" id="A0A5E4BVF1"/>
<feature type="domain" description="Transducer of regulated CREB activity middle" evidence="12">
    <location>
        <begin position="159"/>
        <end position="321"/>
    </location>
</feature>
<evidence type="ECO:0000256" key="5">
    <source>
        <dbReference type="ARBA" id="ARBA00022553"/>
    </source>
</evidence>
<evidence type="ECO:0000256" key="2">
    <source>
        <dbReference type="ARBA" id="ARBA00004496"/>
    </source>
</evidence>
<dbReference type="GO" id="GO:0005634">
    <property type="term" value="C:nucleus"/>
    <property type="evidence" value="ECO:0007669"/>
    <property type="project" value="UniProtKB-SubCell"/>
</dbReference>
<proteinExistence type="inferred from homology"/>
<feature type="domain" description="Transducer of regulated CREB activity N-terminal" evidence="11">
    <location>
        <begin position="11"/>
        <end position="64"/>
    </location>
</feature>
<keyword evidence="6" id="KW-0805">Transcription regulation</keyword>
<gene>
    <name evidence="14" type="ORF">MONAX_5E020508</name>
</gene>
<keyword evidence="7" id="KW-0010">Activator</keyword>
<dbReference type="InterPro" id="IPR024783">
    <property type="entry name" value="TORC_N"/>
</dbReference>
<keyword evidence="8" id="KW-0804">Transcription</keyword>
<keyword evidence="15" id="KW-1185">Reference proteome</keyword>
<evidence type="ECO:0000256" key="9">
    <source>
        <dbReference type="ARBA" id="ARBA00023242"/>
    </source>
</evidence>
<dbReference type="GO" id="GO:0008140">
    <property type="term" value="F:cAMP response element binding protein binding"/>
    <property type="evidence" value="ECO:0007669"/>
    <property type="project" value="InterPro"/>
</dbReference>
<feature type="region of interest" description="Disordered" evidence="10">
    <location>
        <begin position="371"/>
        <end position="432"/>
    </location>
</feature>
<organism evidence="14 15">
    <name type="scientific">Marmota monax</name>
    <name type="common">Woodchuck</name>
    <dbReference type="NCBI Taxonomy" id="9995"/>
    <lineage>
        <taxon>Eukaryota</taxon>
        <taxon>Metazoa</taxon>
        <taxon>Chordata</taxon>
        <taxon>Craniata</taxon>
        <taxon>Vertebrata</taxon>
        <taxon>Euteleostomi</taxon>
        <taxon>Mammalia</taxon>
        <taxon>Eutheria</taxon>
        <taxon>Euarchontoglires</taxon>
        <taxon>Glires</taxon>
        <taxon>Rodentia</taxon>
        <taxon>Sciuromorpha</taxon>
        <taxon>Sciuridae</taxon>
        <taxon>Xerinae</taxon>
        <taxon>Marmotini</taxon>
        <taxon>Marmota</taxon>
    </lineage>
</organism>
<comment type="similarity">
    <text evidence="3">Belongs to the TORC family.</text>
</comment>
<dbReference type="GO" id="GO:0045944">
    <property type="term" value="P:positive regulation of transcription by RNA polymerase II"/>
    <property type="evidence" value="ECO:0007669"/>
    <property type="project" value="TreeGrafter"/>
</dbReference>
<comment type="subcellular location">
    <subcellularLocation>
        <location evidence="2">Cytoplasm</location>
    </subcellularLocation>
    <subcellularLocation>
        <location evidence="1">Nucleus</location>
    </subcellularLocation>
</comment>